<sequence>MYAATATLTDVDPVRNEHNAVCDLGRVWHHSIYLVQAGADECHSVIGNLVGRLLSGAGLRQVLFRFKYGSKIKIGVKGKFYGQEAQNSAIHFLRERLIFVIFL</sequence>
<name>A0A645BG69_9ZZZZ</name>
<accession>A0A645BG69</accession>
<reference evidence="1" key="1">
    <citation type="submission" date="2019-08" db="EMBL/GenBank/DDBJ databases">
        <authorList>
            <person name="Kucharzyk K."/>
            <person name="Murdoch R.W."/>
            <person name="Higgins S."/>
            <person name="Loffler F."/>
        </authorList>
    </citation>
    <scope>NUCLEOTIDE SEQUENCE</scope>
</reference>
<dbReference type="AlphaFoldDB" id="A0A645BG69"/>
<gene>
    <name evidence="1" type="ORF">SDC9_111223</name>
</gene>
<evidence type="ECO:0000313" key="1">
    <source>
        <dbReference type="EMBL" id="MPM64337.1"/>
    </source>
</evidence>
<proteinExistence type="predicted"/>
<comment type="caution">
    <text evidence="1">The sequence shown here is derived from an EMBL/GenBank/DDBJ whole genome shotgun (WGS) entry which is preliminary data.</text>
</comment>
<dbReference type="EMBL" id="VSSQ01019891">
    <property type="protein sequence ID" value="MPM64337.1"/>
    <property type="molecule type" value="Genomic_DNA"/>
</dbReference>
<protein>
    <submittedName>
        <fullName evidence="1">Uncharacterized protein</fullName>
    </submittedName>
</protein>
<organism evidence="1">
    <name type="scientific">bioreactor metagenome</name>
    <dbReference type="NCBI Taxonomy" id="1076179"/>
    <lineage>
        <taxon>unclassified sequences</taxon>
        <taxon>metagenomes</taxon>
        <taxon>ecological metagenomes</taxon>
    </lineage>
</organism>